<name>A0A0E9TEB0_ANGAN</name>
<accession>A0A0E9TEB0</accession>
<protein>
    <submittedName>
        <fullName evidence="1">Uncharacterized protein</fullName>
    </submittedName>
</protein>
<dbReference type="AlphaFoldDB" id="A0A0E9TEB0"/>
<proteinExistence type="predicted"/>
<reference evidence="1" key="1">
    <citation type="submission" date="2014-11" db="EMBL/GenBank/DDBJ databases">
        <authorList>
            <person name="Amaro Gonzalez C."/>
        </authorList>
    </citation>
    <scope>NUCLEOTIDE SEQUENCE</scope>
</reference>
<reference evidence="1" key="2">
    <citation type="journal article" date="2015" name="Fish Shellfish Immunol.">
        <title>Early steps in the European eel (Anguilla anguilla)-Vibrio vulnificus interaction in the gills: Role of the RtxA13 toxin.</title>
        <authorList>
            <person name="Callol A."/>
            <person name="Pajuelo D."/>
            <person name="Ebbesson L."/>
            <person name="Teles M."/>
            <person name="MacKenzie S."/>
            <person name="Amaro C."/>
        </authorList>
    </citation>
    <scope>NUCLEOTIDE SEQUENCE</scope>
</reference>
<organism evidence="1">
    <name type="scientific">Anguilla anguilla</name>
    <name type="common">European freshwater eel</name>
    <name type="synonym">Muraena anguilla</name>
    <dbReference type="NCBI Taxonomy" id="7936"/>
    <lineage>
        <taxon>Eukaryota</taxon>
        <taxon>Metazoa</taxon>
        <taxon>Chordata</taxon>
        <taxon>Craniata</taxon>
        <taxon>Vertebrata</taxon>
        <taxon>Euteleostomi</taxon>
        <taxon>Actinopterygii</taxon>
        <taxon>Neopterygii</taxon>
        <taxon>Teleostei</taxon>
        <taxon>Anguilliformes</taxon>
        <taxon>Anguillidae</taxon>
        <taxon>Anguilla</taxon>
    </lineage>
</organism>
<dbReference type="EMBL" id="GBXM01056553">
    <property type="protein sequence ID" value="JAH52024.1"/>
    <property type="molecule type" value="Transcribed_RNA"/>
</dbReference>
<sequence length="59" mass="6919">MYIFICSIYKILGSLQLQFILTHVLRNINHNEYAGKFLFFLFLGFAQWKASANLCNETN</sequence>
<evidence type="ECO:0000313" key="1">
    <source>
        <dbReference type="EMBL" id="JAH52024.1"/>
    </source>
</evidence>